<feature type="compositionally biased region" description="Acidic residues" evidence="3">
    <location>
        <begin position="852"/>
        <end position="864"/>
    </location>
</feature>
<proteinExistence type="predicted"/>
<keyword evidence="1 2" id="KW-0371">Homeobox</keyword>
<dbReference type="CDD" id="cd00086">
    <property type="entry name" value="homeodomain"/>
    <property type="match status" value="1"/>
</dbReference>
<evidence type="ECO:0000313" key="7">
    <source>
        <dbReference type="Proteomes" id="UP001586593"/>
    </source>
</evidence>
<feature type="region of interest" description="Disordered" evidence="3">
    <location>
        <begin position="829"/>
        <end position="917"/>
    </location>
</feature>
<dbReference type="InterPro" id="IPR009057">
    <property type="entry name" value="Homeodomain-like_sf"/>
</dbReference>
<feature type="compositionally biased region" description="Polar residues" evidence="3">
    <location>
        <begin position="342"/>
        <end position="351"/>
    </location>
</feature>
<dbReference type="PROSITE" id="PS50071">
    <property type="entry name" value="HOMEOBOX_2"/>
    <property type="match status" value="1"/>
</dbReference>
<feature type="region of interest" description="Disordered" evidence="3">
    <location>
        <begin position="310"/>
        <end position="376"/>
    </location>
</feature>
<evidence type="ECO:0000256" key="2">
    <source>
        <dbReference type="RuleBase" id="RU000682"/>
    </source>
</evidence>
<feature type="domain" description="Rhodanese" evidence="5">
    <location>
        <begin position="567"/>
        <end position="681"/>
    </location>
</feature>
<feature type="compositionally biased region" description="Basic and acidic residues" evidence="3">
    <location>
        <begin position="865"/>
        <end position="892"/>
    </location>
</feature>
<dbReference type="PROSITE" id="PS50206">
    <property type="entry name" value="RHODANESE_3"/>
    <property type="match status" value="1"/>
</dbReference>
<dbReference type="InterPro" id="IPR036873">
    <property type="entry name" value="Rhodanese-like_dom_sf"/>
</dbReference>
<keyword evidence="1 2" id="KW-0539">Nucleus</keyword>
<reference evidence="6 7" key="1">
    <citation type="journal article" date="2024" name="Commun. Biol.">
        <title>Comparative genomic analysis of thermophilic fungi reveals convergent evolutionary adaptations and gene losses.</title>
        <authorList>
            <person name="Steindorff A.S."/>
            <person name="Aguilar-Pontes M.V."/>
            <person name="Robinson A.J."/>
            <person name="Andreopoulos B."/>
            <person name="LaButti K."/>
            <person name="Kuo A."/>
            <person name="Mondo S."/>
            <person name="Riley R."/>
            <person name="Otillar R."/>
            <person name="Haridas S."/>
            <person name="Lipzen A."/>
            <person name="Grimwood J."/>
            <person name="Schmutz J."/>
            <person name="Clum A."/>
            <person name="Reid I.D."/>
            <person name="Moisan M.C."/>
            <person name="Butler G."/>
            <person name="Nguyen T.T.M."/>
            <person name="Dewar K."/>
            <person name="Conant G."/>
            <person name="Drula E."/>
            <person name="Henrissat B."/>
            <person name="Hansel C."/>
            <person name="Singer S."/>
            <person name="Hutchinson M.I."/>
            <person name="de Vries R.P."/>
            <person name="Natvig D.O."/>
            <person name="Powell A.J."/>
            <person name="Tsang A."/>
            <person name="Grigoriev I.V."/>
        </authorList>
    </citation>
    <scope>NUCLEOTIDE SEQUENCE [LARGE SCALE GENOMIC DNA]</scope>
    <source>
        <strain evidence="6 7">ATCC 24622</strain>
    </source>
</reference>
<feature type="compositionally biased region" description="Basic and acidic residues" evidence="3">
    <location>
        <begin position="464"/>
        <end position="477"/>
    </location>
</feature>
<dbReference type="Pfam" id="PF00046">
    <property type="entry name" value="Homeodomain"/>
    <property type="match status" value="1"/>
</dbReference>
<feature type="DNA-binding region" description="Homeobox" evidence="1">
    <location>
        <begin position="474"/>
        <end position="533"/>
    </location>
</feature>
<dbReference type="SUPFAM" id="SSF46689">
    <property type="entry name" value="Homeodomain-like"/>
    <property type="match status" value="1"/>
</dbReference>
<feature type="region of interest" description="Disordered" evidence="3">
    <location>
        <begin position="442"/>
        <end position="477"/>
    </location>
</feature>
<dbReference type="EMBL" id="JAZHXJ010001045">
    <property type="protein sequence ID" value="KAL1846247.1"/>
    <property type="molecule type" value="Genomic_DNA"/>
</dbReference>
<gene>
    <name evidence="6" type="ORF">VTK73DRAFT_321</name>
</gene>
<dbReference type="Gene3D" id="3.40.250.10">
    <property type="entry name" value="Rhodanese-like domain"/>
    <property type="match status" value="1"/>
</dbReference>
<feature type="region of interest" description="Disordered" evidence="3">
    <location>
        <begin position="177"/>
        <end position="212"/>
    </location>
</feature>
<protein>
    <recommendedName>
        <fullName evidence="8">Homeobox domain-containing protein</fullName>
    </recommendedName>
</protein>
<organism evidence="6 7">
    <name type="scientific">Phialemonium thermophilum</name>
    <dbReference type="NCBI Taxonomy" id="223376"/>
    <lineage>
        <taxon>Eukaryota</taxon>
        <taxon>Fungi</taxon>
        <taxon>Dikarya</taxon>
        <taxon>Ascomycota</taxon>
        <taxon>Pezizomycotina</taxon>
        <taxon>Sordariomycetes</taxon>
        <taxon>Sordariomycetidae</taxon>
        <taxon>Cephalothecales</taxon>
        <taxon>Cephalothecaceae</taxon>
        <taxon>Phialemonium</taxon>
    </lineage>
</organism>
<dbReference type="Proteomes" id="UP001586593">
    <property type="component" value="Unassembled WGS sequence"/>
</dbReference>
<comment type="subcellular location">
    <subcellularLocation>
        <location evidence="1 2">Nucleus</location>
    </subcellularLocation>
</comment>
<dbReference type="Pfam" id="PF00581">
    <property type="entry name" value="Rhodanese"/>
    <property type="match status" value="1"/>
</dbReference>
<evidence type="ECO:0000313" key="6">
    <source>
        <dbReference type="EMBL" id="KAL1846247.1"/>
    </source>
</evidence>
<keyword evidence="7" id="KW-1185">Reference proteome</keyword>
<evidence type="ECO:0000256" key="3">
    <source>
        <dbReference type="SAM" id="MobiDB-lite"/>
    </source>
</evidence>
<evidence type="ECO:0000259" key="4">
    <source>
        <dbReference type="PROSITE" id="PS50071"/>
    </source>
</evidence>
<feature type="compositionally biased region" description="Polar residues" evidence="3">
    <location>
        <begin position="320"/>
        <end position="330"/>
    </location>
</feature>
<sequence length="917" mass="102497">MLKVGDMIKKHESEKTLFVVYYGGHAKIDESRQSTWCATRQPGSPWLQWSAIQTLLERSISDTLILLDCCAGAASATFAHGQSITETISASSWDAIAPDPGRYSFTNALIEVLVEWRNRTFSAAMLHAEILARLKHPRPILINGKQFEARSTPVHFMMTSNHKAPSIEFSRLTPESIRTPSPVGGLAGSRLLSPPPPLTDGRLAGSSETKGPTVDEPHVMISLALEEDQRLDLNAWEEWLANFPAMAKFVKVQGVFQSHSTLLLLSMPVMVWDLLPEDPACSFVAFIRSNNLLREHPPAPEAVSRVAVPVSEPGEISRPRNASVSGAGSDSDTERDDADSVFSGTTFSPNEDNVGLGQEPGPYRRGSQSTLGSGVFPENEQESLTRANTLSARSLAAGITRQPRVSSVRRPKLQRPAYISSQTGVSRHPSAAAALGFGPLLPPAAETSRTGNARVLPQNRMPRPSKEPFDPGRFRRDGPRLEKQLEEYLEEYFQRDPQPNGAVMEFIATNFGVETTDIQSWFHDRVEQQRLASNLQNLRIQSEPPKPVDGARMILPGQLHELLDIFPTKRVLVIDLRSPAQFEKSHIHDAINLRVPLNFVKSATLEMIQATFTDDQSRRGFAKWAQSRCVVFYDRVVEFSWECPVADALYSKFRSEGWDGDCFILKGHYHEFSSSFDKYISGNKMTQAAKDYVDSFREQSSDSMETPESEARYKDWLERLEKEERMPTELIPSKKAERVLAVNEHQAELEAELEMRFPELYRRALDLEAAPPAYGDTAAGQHVWGTRRSHHGGDKQKGAAEDNFDAKAPLVEPLSRGLAKMQEAGLSPYPSYYEPADDGLEEKGSGAPWVADDYDYEYDDIENDEALKEDPAFQRADAKLHDKARERSTERGVHKKGWSSQQGPPQTFWRRLRPSAK</sequence>
<evidence type="ECO:0000256" key="1">
    <source>
        <dbReference type="PROSITE-ProRule" id="PRU00108"/>
    </source>
</evidence>
<dbReference type="SUPFAM" id="SSF52821">
    <property type="entry name" value="Rhodanese/Cell cycle control phosphatase"/>
    <property type="match status" value="1"/>
</dbReference>
<accession>A0ABR3VVN7</accession>
<evidence type="ECO:0000259" key="5">
    <source>
        <dbReference type="PROSITE" id="PS50206"/>
    </source>
</evidence>
<dbReference type="Gene3D" id="1.10.10.60">
    <property type="entry name" value="Homeodomain-like"/>
    <property type="match status" value="1"/>
</dbReference>
<keyword evidence="1 2" id="KW-0238">DNA-binding</keyword>
<evidence type="ECO:0008006" key="8">
    <source>
        <dbReference type="Google" id="ProtNLM"/>
    </source>
</evidence>
<comment type="caution">
    <text evidence="6">The sequence shown here is derived from an EMBL/GenBank/DDBJ whole genome shotgun (WGS) entry which is preliminary data.</text>
</comment>
<name>A0ABR3VVN7_9PEZI</name>
<feature type="domain" description="Homeobox" evidence="4">
    <location>
        <begin position="472"/>
        <end position="532"/>
    </location>
</feature>
<dbReference type="InterPro" id="IPR001356">
    <property type="entry name" value="HD"/>
</dbReference>
<dbReference type="InterPro" id="IPR001763">
    <property type="entry name" value="Rhodanese-like_dom"/>
</dbReference>